<dbReference type="Gene3D" id="3.30.70.330">
    <property type="match status" value="2"/>
</dbReference>
<feature type="domain" description="NID" evidence="1">
    <location>
        <begin position="112"/>
        <end position="202"/>
    </location>
</feature>
<dbReference type="Proteomes" id="UP000582182">
    <property type="component" value="Unassembled WGS sequence"/>
</dbReference>
<evidence type="ECO:0000313" key="3">
    <source>
        <dbReference type="Proteomes" id="UP000582182"/>
    </source>
</evidence>
<proteinExistence type="predicted"/>
<gene>
    <name evidence="2" type="primary">Nmi</name>
    <name evidence="2" type="ORF">TURVEL_R04662</name>
</gene>
<comment type="caution">
    <text evidence="2">The sequence shown here is derived from an EMBL/GenBank/DDBJ whole genome shotgun (WGS) entry which is preliminary data.</text>
</comment>
<feature type="non-terminal residue" evidence="2">
    <location>
        <position position="1"/>
    </location>
</feature>
<feature type="non-terminal residue" evidence="2">
    <location>
        <position position="217"/>
    </location>
</feature>
<dbReference type="OrthoDB" id="9903237at2759"/>
<dbReference type="AlphaFoldDB" id="A0A7L3LDU9"/>
<keyword evidence="3" id="KW-1185">Reference proteome</keyword>
<dbReference type="InterPro" id="IPR009909">
    <property type="entry name" value="Nmi/IFP35_dom"/>
</dbReference>
<protein>
    <submittedName>
        <fullName evidence="2">NMI protein</fullName>
    </submittedName>
</protein>
<dbReference type="PANTHER" id="PTHR15225">
    <property type="entry name" value="INTERFERON-INDUCED PROTEIN 35/NMI N-MYC/STAT INTERACTING PROTEIN"/>
    <property type="match status" value="1"/>
</dbReference>
<dbReference type="PANTHER" id="PTHR15225:SF4">
    <property type="entry name" value="N-MYC-INTERACTOR"/>
    <property type="match status" value="1"/>
</dbReference>
<reference evidence="2 3" key="1">
    <citation type="submission" date="2019-09" db="EMBL/GenBank/DDBJ databases">
        <title>Bird 10,000 Genomes (B10K) Project - Family phase.</title>
        <authorList>
            <person name="Zhang G."/>
        </authorList>
    </citation>
    <scope>NUCLEOTIDE SEQUENCE [LARGE SCALE GENOMIC DNA]</scope>
    <source>
        <strain evidence="2">B10K-DU-029-46</strain>
    </source>
</reference>
<sequence>TAKIPFRLNQSEALLTFEDEEVAQRLIKKGKHTVNLDSKVADVSVKPSKLEMGIKFELHITISGKKMKVSEVPALSIPQEWMRDKLELHFYKCGLGGGEIEDVSYDKQSRRAIVTFLRPGATHGFGSFTKYPFFVSGRRYMVSVSPDTNAHLEKLQLYCGVSKKTILLKGIQETGDDDEESLQDMIEIHFQRPSNGGGEIENIRYLSKGATCVWFEE</sequence>
<dbReference type="Pfam" id="PF07292">
    <property type="entry name" value="NID"/>
    <property type="match status" value="2"/>
</dbReference>
<accession>A0A7L3LDU9</accession>
<dbReference type="EMBL" id="VZTY01014837">
    <property type="protein sequence ID" value="NXU52319.1"/>
    <property type="molecule type" value="Genomic_DNA"/>
</dbReference>
<evidence type="ECO:0000259" key="1">
    <source>
        <dbReference type="Pfam" id="PF07292"/>
    </source>
</evidence>
<feature type="domain" description="NID" evidence="1">
    <location>
        <begin position="13"/>
        <end position="101"/>
    </location>
</feature>
<name>A0A7L3LDU9_9CHAR</name>
<dbReference type="InterPro" id="IPR012677">
    <property type="entry name" value="Nucleotide-bd_a/b_plait_sf"/>
</dbReference>
<evidence type="ECO:0000313" key="2">
    <source>
        <dbReference type="EMBL" id="NXU52319.1"/>
    </source>
</evidence>
<organism evidence="2 3">
    <name type="scientific">Turnix velox</name>
    <name type="common">Little buttonquail</name>
    <dbReference type="NCBI Taxonomy" id="2529409"/>
    <lineage>
        <taxon>Eukaryota</taxon>
        <taxon>Metazoa</taxon>
        <taxon>Chordata</taxon>
        <taxon>Craniata</taxon>
        <taxon>Vertebrata</taxon>
        <taxon>Euteleostomi</taxon>
        <taxon>Archelosauria</taxon>
        <taxon>Archosauria</taxon>
        <taxon>Dinosauria</taxon>
        <taxon>Saurischia</taxon>
        <taxon>Theropoda</taxon>
        <taxon>Coelurosauria</taxon>
        <taxon>Aves</taxon>
        <taxon>Neognathae</taxon>
        <taxon>Neoaves</taxon>
        <taxon>Charadriiformes</taxon>
        <taxon>Turnicidae</taxon>
        <taxon>Turnix</taxon>
    </lineage>
</organism>